<dbReference type="AlphaFoldDB" id="A0A5M3VVR8"/>
<keyword evidence="3" id="KW-1185">Reference proteome</keyword>
<sequence length="63" mass="6813">MFRDLRGAIAVTQGRSRVPLIPLAVFKRRSLVTANAITALIGAVMTATLFFLSVYQQCSSAGR</sequence>
<protein>
    <submittedName>
        <fullName evidence="2">Uncharacterized protein</fullName>
    </submittedName>
</protein>
<proteinExistence type="predicted"/>
<organism evidence="2 3">
    <name type="scientific">Acrocarpospora corrugata</name>
    <dbReference type="NCBI Taxonomy" id="35763"/>
    <lineage>
        <taxon>Bacteria</taxon>
        <taxon>Bacillati</taxon>
        <taxon>Actinomycetota</taxon>
        <taxon>Actinomycetes</taxon>
        <taxon>Streptosporangiales</taxon>
        <taxon>Streptosporangiaceae</taxon>
        <taxon>Acrocarpospora</taxon>
    </lineage>
</organism>
<evidence type="ECO:0000313" key="3">
    <source>
        <dbReference type="Proteomes" id="UP000334990"/>
    </source>
</evidence>
<keyword evidence="1" id="KW-0812">Transmembrane</keyword>
<gene>
    <name evidence="2" type="ORF">Acor_08940</name>
</gene>
<evidence type="ECO:0000313" key="2">
    <source>
        <dbReference type="EMBL" id="GER98830.1"/>
    </source>
</evidence>
<dbReference type="EMBL" id="BLAD01000037">
    <property type="protein sequence ID" value="GER98830.1"/>
    <property type="molecule type" value="Genomic_DNA"/>
</dbReference>
<dbReference type="Proteomes" id="UP000334990">
    <property type="component" value="Unassembled WGS sequence"/>
</dbReference>
<feature type="transmembrane region" description="Helical" evidence="1">
    <location>
        <begin position="32"/>
        <end position="55"/>
    </location>
</feature>
<accession>A0A5M3VVR8</accession>
<keyword evidence="1" id="KW-0472">Membrane</keyword>
<comment type="caution">
    <text evidence="2">The sequence shown here is derived from an EMBL/GenBank/DDBJ whole genome shotgun (WGS) entry which is preliminary data.</text>
</comment>
<evidence type="ECO:0000256" key="1">
    <source>
        <dbReference type="SAM" id="Phobius"/>
    </source>
</evidence>
<keyword evidence="1" id="KW-1133">Transmembrane helix</keyword>
<name>A0A5M3VVR8_9ACTN</name>
<dbReference type="RefSeq" id="WP_155335238.1">
    <property type="nucleotide sequence ID" value="NZ_BAAABN010000078.1"/>
</dbReference>
<reference evidence="2 3" key="1">
    <citation type="submission" date="2019-10" db="EMBL/GenBank/DDBJ databases">
        <title>Whole genome shotgun sequence of Acrocarpospora corrugata NBRC 13972.</title>
        <authorList>
            <person name="Ichikawa N."/>
            <person name="Kimura A."/>
            <person name="Kitahashi Y."/>
            <person name="Komaki H."/>
            <person name="Oguchi A."/>
        </authorList>
    </citation>
    <scope>NUCLEOTIDE SEQUENCE [LARGE SCALE GENOMIC DNA]</scope>
    <source>
        <strain evidence="2 3">NBRC 13972</strain>
    </source>
</reference>